<reference evidence="4" key="1">
    <citation type="submission" date="2025-08" db="UniProtKB">
        <authorList>
            <consortium name="Ensembl"/>
        </authorList>
    </citation>
    <scope>IDENTIFICATION</scope>
</reference>
<dbReference type="FunFam" id="3.40.20.10:FF:000084">
    <property type="entry name" value="Drebrin 1"/>
    <property type="match status" value="1"/>
</dbReference>
<accession>A0A8D1L9A6</accession>
<dbReference type="PANTHER" id="PTHR10829:SF1">
    <property type="entry name" value="DREBRIN"/>
    <property type="match status" value="1"/>
</dbReference>
<dbReference type="InterPro" id="IPR002108">
    <property type="entry name" value="ADF-H"/>
</dbReference>
<proteinExistence type="predicted"/>
<protein>
    <submittedName>
        <fullName evidence="4">Drebrin 1</fullName>
    </submittedName>
</protein>
<dbReference type="Pfam" id="PF00241">
    <property type="entry name" value="Cofilin_ADF"/>
    <property type="match status" value="1"/>
</dbReference>
<feature type="region of interest" description="Disordered" evidence="2">
    <location>
        <begin position="237"/>
        <end position="457"/>
    </location>
</feature>
<evidence type="ECO:0000256" key="2">
    <source>
        <dbReference type="SAM" id="MobiDB-lite"/>
    </source>
</evidence>
<feature type="compositionally biased region" description="Basic and acidic residues" evidence="2">
    <location>
        <begin position="237"/>
        <end position="265"/>
    </location>
</feature>
<keyword evidence="1" id="KW-0597">Phosphoprotein</keyword>
<dbReference type="Proteomes" id="UP000694728">
    <property type="component" value="Unplaced"/>
</dbReference>
<feature type="compositionally biased region" description="Pro residues" evidence="2">
    <location>
        <begin position="392"/>
        <end position="403"/>
    </location>
</feature>
<feature type="compositionally biased region" description="Basic and acidic residues" evidence="2">
    <location>
        <begin position="317"/>
        <end position="327"/>
    </location>
</feature>
<evidence type="ECO:0000313" key="4">
    <source>
        <dbReference type="Ensembl" id="ENSSSCP00045045910.1"/>
    </source>
</evidence>
<name>A0A8D1L9A6_PIG</name>
<dbReference type="AlphaFoldDB" id="A0A8D1L9A6"/>
<evidence type="ECO:0000259" key="3">
    <source>
        <dbReference type="PROSITE" id="PS51263"/>
    </source>
</evidence>
<feature type="region of interest" description="Disordered" evidence="2">
    <location>
        <begin position="591"/>
        <end position="663"/>
    </location>
</feature>
<dbReference type="SMART" id="SM00102">
    <property type="entry name" value="ADF"/>
    <property type="match status" value="1"/>
</dbReference>
<feature type="compositionally biased region" description="Pro residues" evidence="2">
    <location>
        <begin position="435"/>
        <end position="444"/>
    </location>
</feature>
<evidence type="ECO:0000256" key="1">
    <source>
        <dbReference type="ARBA" id="ARBA00022553"/>
    </source>
</evidence>
<dbReference type="SUPFAM" id="SSF55753">
    <property type="entry name" value="Actin depolymerizing proteins"/>
    <property type="match status" value="1"/>
</dbReference>
<dbReference type="Gene3D" id="3.40.20.10">
    <property type="entry name" value="Severin"/>
    <property type="match status" value="1"/>
</dbReference>
<feature type="compositionally biased region" description="Low complexity" evidence="2">
    <location>
        <begin position="651"/>
        <end position="663"/>
    </location>
</feature>
<dbReference type="GO" id="GO:0003779">
    <property type="term" value="F:actin binding"/>
    <property type="evidence" value="ECO:0007669"/>
    <property type="project" value="InterPro"/>
</dbReference>
<evidence type="ECO:0000313" key="5">
    <source>
        <dbReference type="Proteomes" id="UP000694728"/>
    </source>
</evidence>
<feature type="domain" description="ADF-H" evidence="3">
    <location>
        <begin position="1"/>
        <end position="163"/>
    </location>
</feature>
<dbReference type="PROSITE" id="PS51263">
    <property type="entry name" value="ADF_H"/>
    <property type="match status" value="1"/>
</dbReference>
<dbReference type="InterPro" id="IPR029006">
    <property type="entry name" value="ADF-H/Gelsolin-like_dom_sf"/>
</dbReference>
<sequence length="663" mass="72028">MCEEQTLSQSFFKVLGDSEAKLTPACCLFHTNTELWVFQISGGALGACERSLCLGFQALHGGGAQGTGPDTHLIPPDGGLQELSGHFENQKVMYGFCSVKDSQAALPKYVLINWVGEDVPDARKCACASHVAKVAEFFQGVDVIVNASSVEDIDAGAIGQRLSNGLARLSSPVLHRLRLREDENAEPVGTTYQKTDAAVEMKRINREQFWEQAKKEEELRKEEERKKALDERLRFEQERMEQERQEQEERERRYREREQQIEEHRRKQQTLEAEEAKRRLQEQSIFGDQRDEEEETQMKKSESEVEEAAAIIAQRPDNPREFFKQQERVASASAGSCDVPSPFNHRPGSHLDSHRRMAPTPIPARSPSDSSTASTPVAEQIERALDEVTSSQPPPLPPPPPPAQETQEPSPGLDSEETSKEAREAAPQAWAGPVEEPPQAPEPPQGRGSPPEDLMFMASTEQAVLAAPLEPAMAGASAADTLVADAIEADTAAADTAVANTVTPAAASLIDLWPGNGEEASAPQAEPRAPTPPSGAEVPLAEVPLLDEVAQEPLPPAGEGSANLLNFDELPEPPATFCDQEEEVEGVSLAVPQAPTLPSALEELDLEPDREPEPEPELEPEPEPHLLTNGETTQKEGTQVGLGLPGGRGLSRGLTLPSSGLQQ</sequence>
<dbReference type="Ensembl" id="ENSSSCT00045064929.1">
    <property type="protein sequence ID" value="ENSSSCP00045045910.1"/>
    <property type="gene ID" value="ENSSSCG00045037539.1"/>
</dbReference>
<organism evidence="4 5">
    <name type="scientific">Sus scrofa</name>
    <name type="common">Pig</name>
    <dbReference type="NCBI Taxonomy" id="9823"/>
    <lineage>
        <taxon>Eukaryota</taxon>
        <taxon>Metazoa</taxon>
        <taxon>Chordata</taxon>
        <taxon>Craniata</taxon>
        <taxon>Vertebrata</taxon>
        <taxon>Euteleostomi</taxon>
        <taxon>Mammalia</taxon>
        <taxon>Eutheria</taxon>
        <taxon>Laurasiatheria</taxon>
        <taxon>Artiodactyla</taxon>
        <taxon>Suina</taxon>
        <taxon>Suidae</taxon>
        <taxon>Sus</taxon>
    </lineage>
</organism>
<feature type="compositionally biased region" description="Polar residues" evidence="2">
    <location>
        <begin position="367"/>
        <end position="377"/>
    </location>
</feature>
<dbReference type="PANTHER" id="PTHR10829">
    <property type="entry name" value="CORTACTIN AND DREBRIN"/>
    <property type="match status" value="1"/>
</dbReference>
<feature type="region of interest" description="Disordered" evidence="2">
    <location>
        <begin position="514"/>
        <end position="575"/>
    </location>
</feature>